<accession>A0A9P9KEU1</accession>
<dbReference type="EMBL" id="JAGMUX010000008">
    <property type="protein sequence ID" value="KAH7250304.1"/>
    <property type="molecule type" value="Genomic_DNA"/>
</dbReference>
<evidence type="ECO:0000313" key="2">
    <source>
        <dbReference type="Proteomes" id="UP000720189"/>
    </source>
</evidence>
<organism evidence="1 2">
    <name type="scientific">Fusarium redolens</name>
    <dbReference type="NCBI Taxonomy" id="48865"/>
    <lineage>
        <taxon>Eukaryota</taxon>
        <taxon>Fungi</taxon>
        <taxon>Dikarya</taxon>
        <taxon>Ascomycota</taxon>
        <taxon>Pezizomycotina</taxon>
        <taxon>Sordariomycetes</taxon>
        <taxon>Hypocreomycetidae</taxon>
        <taxon>Hypocreales</taxon>
        <taxon>Nectriaceae</taxon>
        <taxon>Fusarium</taxon>
        <taxon>Fusarium redolens species complex</taxon>
    </lineage>
</organism>
<keyword evidence="2" id="KW-1185">Reference proteome</keyword>
<gene>
    <name evidence="1" type="ORF">BKA55DRAFT_569195</name>
</gene>
<dbReference type="AlphaFoldDB" id="A0A9P9KEU1"/>
<sequence length="93" mass="10234">MPCRRCTIFSSLSILAGRLWLRWTRRLVLMCGPWCGLLARGAVRLSRSSLGKTGSDGVSLDEVVCDVSGGYSVKLDLFSDRVPFQILQKTGGR</sequence>
<name>A0A9P9KEU1_FUSRE</name>
<reference evidence="1" key="1">
    <citation type="journal article" date="2021" name="Nat. Commun.">
        <title>Genetic determinants of endophytism in the Arabidopsis root mycobiome.</title>
        <authorList>
            <person name="Mesny F."/>
            <person name="Miyauchi S."/>
            <person name="Thiergart T."/>
            <person name="Pickel B."/>
            <person name="Atanasova L."/>
            <person name="Karlsson M."/>
            <person name="Huettel B."/>
            <person name="Barry K.W."/>
            <person name="Haridas S."/>
            <person name="Chen C."/>
            <person name="Bauer D."/>
            <person name="Andreopoulos W."/>
            <person name="Pangilinan J."/>
            <person name="LaButti K."/>
            <person name="Riley R."/>
            <person name="Lipzen A."/>
            <person name="Clum A."/>
            <person name="Drula E."/>
            <person name="Henrissat B."/>
            <person name="Kohler A."/>
            <person name="Grigoriev I.V."/>
            <person name="Martin F.M."/>
            <person name="Hacquard S."/>
        </authorList>
    </citation>
    <scope>NUCLEOTIDE SEQUENCE</scope>
    <source>
        <strain evidence="1">MPI-CAGE-AT-0023</strain>
    </source>
</reference>
<comment type="caution">
    <text evidence="1">The sequence shown here is derived from an EMBL/GenBank/DDBJ whole genome shotgun (WGS) entry which is preliminary data.</text>
</comment>
<proteinExistence type="predicted"/>
<dbReference type="Proteomes" id="UP000720189">
    <property type="component" value="Unassembled WGS sequence"/>
</dbReference>
<dbReference type="RefSeq" id="XP_046049623.1">
    <property type="nucleotide sequence ID" value="XM_046192901.1"/>
</dbReference>
<protein>
    <submittedName>
        <fullName evidence="1">Uncharacterized protein</fullName>
    </submittedName>
</protein>
<evidence type="ECO:0000313" key="1">
    <source>
        <dbReference type="EMBL" id="KAH7250304.1"/>
    </source>
</evidence>
<dbReference type="GeneID" id="70222855"/>